<dbReference type="InterPro" id="IPR026496">
    <property type="entry name" value="GRASP_targ"/>
</dbReference>
<evidence type="ECO:0000313" key="3">
    <source>
        <dbReference type="Proteomes" id="UP000292695"/>
    </source>
</evidence>
<name>A0A4R0JBE6_9ACTN</name>
<comment type="caution">
    <text evidence="2">The sequence shown here is derived from an EMBL/GenBank/DDBJ whole genome shotgun (WGS) entry which is preliminary data.</text>
</comment>
<dbReference type="NCBIfam" id="TIGR04186">
    <property type="entry name" value="GRASP_targ"/>
    <property type="match status" value="1"/>
</dbReference>
<dbReference type="EMBL" id="SJKA01000001">
    <property type="protein sequence ID" value="TCC43599.1"/>
    <property type="molecule type" value="Genomic_DNA"/>
</dbReference>
<dbReference type="InterPro" id="IPR025843">
    <property type="entry name" value="Actino_peptide"/>
</dbReference>
<feature type="region of interest" description="Disordered" evidence="1">
    <location>
        <begin position="42"/>
        <end position="91"/>
    </location>
</feature>
<gene>
    <name evidence="2" type="primary">tgmA</name>
    <name evidence="2" type="ORF">E0H50_03900</name>
</gene>
<sequence>MLMNDSVPTPWGLSRASDFAEPAPLGYSTVDVDPVTQLGRFRDGNGVVVDPMMASPKHGSGTTTNPRTATGQDGGGGPAPDSDSGFDSDRD</sequence>
<evidence type="ECO:0000313" key="2">
    <source>
        <dbReference type="EMBL" id="TCC43599.1"/>
    </source>
</evidence>
<keyword evidence="3" id="KW-1185">Reference proteome</keyword>
<organism evidence="2 3">
    <name type="scientific">Kribbella sindirgiensis</name>
    <dbReference type="NCBI Taxonomy" id="1124744"/>
    <lineage>
        <taxon>Bacteria</taxon>
        <taxon>Bacillati</taxon>
        <taxon>Actinomycetota</taxon>
        <taxon>Actinomycetes</taxon>
        <taxon>Propionibacteriales</taxon>
        <taxon>Kribbellaceae</taxon>
        <taxon>Kribbella</taxon>
    </lineage>
</organism>
<protein>
    <submittedName>
        <fullName evidence="2">Putative ATP-grasp-modified RiPP</fullName>
    </submittedName>
</protein>
<reference evidence="2 3" key="1">
    <citation type="submission" date="2019-02" db="EMBL/GenBank/DDBJ databases">
        <title>Kribbella capetownensis sp. nov. and Kribbella speibonae sp. nov., isolated from soil.</title>
        <authorList>
            <person name="Curtis S.M."/>
            <person name="Norton I."/>
            <person name="Everest G.J."/>
            <person name="Meyers P.R."/>
        </authorList>
    </citation>
    <scope>NUCLEOTIDE SEQUENCE [LARGE SCALE GENOMIC DNA]</scope>
    <source>
        <strain evidence="2 3">DSM 27082</strain>
    </source>
</reference>
<proteinExistence type="predicted"/>
<dbReference type="Pfam" id="PF14408">
    <property type="entry name" value="Actino_peptide"/>
    <property type="match status" value="1"/>
</dbReference>
<accession>A0A4R0JBE6</accession>
<dbReference type="Proteomes" id="UP000292695">
    <property type="component" value="Unassembled WGS sequence"/>
</dbReference>
<dbReference type="AlphaFoldDB" id="A0A4R0JBE6"/>
<dbReference type="OrthoDB" id="3831512at2"/>
<evidence type="ECO:0000256" key="1">
    <source>
        <dbReference type="SAM" id="MobiDB-lite"/>
    </source>
</evidence>
<feature type="compositionally biased region" description="Polar residues" evidence="1">
    <location>
        <begin position="60"/>
        <end position="71"/>
    </location>
</feature>